<dbReference type="InterPro" id="IPR036396">
    <property type="entry name" value="Cyt_P450_sf"/>
</dbReference>
<feature type="transmembrane region" description="Helical" evidence="8">
    <location>
        <begin position="15"/>
        <end position="34"/>
    </location>
</feature>
<keyword evidence="3 7" id="KW-0349">Heme</keyword>
<name>A0ABY2GNL6_9HYPO</name>
<evidence type="ECO:0000313" key="9">
    <source>
        <dbReference type="EMBL" id="TFA97397.1"/>
    </source>
</evidence>
<evidence type="ECO:0000256" key="6">
    <source>
        <dbReference type="ARBA" id="ARBA00023033"/>
    </source>
</evidence>
<evidence type="ECO:0000256" key="4">
    <source>
        <dbReference type="ARBA" id="ARBA00022723"/>
    </source>
</evidence>
<dbReference type="RefSeq" id="XP_073553599.1">
    <property type="nucleotide sequence ID" value="XM_073707904.1"/>
</dbReference>
<keyword evidence="8" id="KW-0812">Transmembrane</keyword>
<reference evidence="9 10" key="1">
    <citation type="submission" date="2018-01" db="EMBL/GenBank/DDBJ databases">
        <title>Genome characterization of the sugarcane-associated fungus Trichoderma ghanense CCMA-1212 and their application in lignocelulose bioconversion.</title>
        <authorList>
            <person name="Steindorff A.S."/>
            <person name="Mendes T.D."/>
            <person name="Vilela E.S.D."/>
            <person name="Rodrigues D.S."/>
            <person name="Formighieri E.F."/>
            <person name="Melo I.S."/>
            <person name="Favaro L.C.L."/>
        </authorList>
    </citation>
    <scope>NUCLEOTIDE SEQUENCE [LARGE SCALE GENOMIC DNA]</scope>
    <source>
        <strain evidence="9 10">CCMA-1212</strain>
    </source>
</reference>
<dbReference type="Gene3D" id="1.10.630.10">
    <property type="entry name" value="Cytochrome P450"/>
    <property type="match status" value="1"/>
</dbReference>
<keyword evidence="6 7" id="KW-0503">Monooxygenase</keyword>
<dbReference type="Proteomes" id="UP001642720">
    <property type="component" value="Unassembled WGS sequence"/>
</dbReference>
<sequence>MAQTSEHGALSPWPIPTSVHIVLVGVFLFVYYLYVRHFPRPIPGDIPYNKESARRLLGDTPEIRRAHQTGNFRQFFHDHNAKLHSSISQVFMFPYPKPFVLITDFREAHDILSKRYREFDRSKRNADVFGTIVSDFHLAMQSRDPRFKGNKELVRDLMTPGFLNEVSAVHIYDIATVLVDMWALKAAQAQGHPFSAHEDLHYVALDIILAAAFGIPLEQSVTQQQYEFLQLQPPAMTSPNSKDDPVTYNRAPVPRSRMSLIEVTGTVAVAYQSPFPRLHHWLLRKTIWRRTFAEKEAFITNEIKKSVERLTSENKQQNRMRCAMDMMLLRELGQAKKESRTPNVNAPRIRDELFGYVATGHDTSSTTLSWITKMLADNASSQAKLRRQLHAAFAEAHAEKRQPTVVEIIEKPAPYLDAFLEECLRLTKTIPSMLRETLTDTTILGHAVPKGTGVMIYTHGPGGQLESGFDIPESVRSSTSQDLKDRVGEWNKDDIGQFRPERWLQQKTGAQQDGGDEGEFDGLEYNAYAGPFLTFGGGPRGCFGKKLAYMELRIVLAMLVWNFVFEACPAELSSYEGIDTATVVPKQCFVRLKQLL</sequence>
<dbReference type="InterPro" id="IPR050121">
    <property type="entry name" value="Cytochrome_P450_monoxygenase"/>
</dbReference>
<protein>
    <submittedName>
        <fullName evidence="9">Cytochrome P450 3A17</fullName>
    </submittedName>
</protein>
<comment type="cofactor">
    <cofactor evidence="1">
        <name>heme</name>
        <dbReference type="ChEBI" id="CHEBI:30413"/>
    </cofactor>
</comment>
<dbReference type="InterPro" id="IPR001128">
    <property type="entry name" value="Cyt_P450"/>
</dbReference>
<dbReference type="InterPro" id="IPR002403">
    <property type="entry name" value="Cyt_P450_E_grp-IV"/>
</dbReference>
<gene>
    <name evidence="9" type="ORF">CCMA1212_010877</name>
</gene>
<evidence type="ECO:0000256" key="7">
    <source>
        <dbReference type="RuleBase" id="RU000461"/>
    </source>
</evidence>
<keyword evidence="8" id="KW-1133">Transmembrane helix</keyword>
<dbReference type="Pfam" id="PF00067">
    <property type="entry name" value="p450"/>
    <property type="match status" value="2"/>
</dbReference>
<evidence type="ECO:0000313" key="10">
    <source>
        <dbReference type="Proteomes" id="UP001642720"/>
    </source>
</evidence>
<dbReference type="GeneID" id="300582354"/>
<keyword evidence="8" id="KW-0472">Membrane</keyword>
<keyword evidence="7" id="KW-0560">Oxidoreductase</keyword>
<evidence type="ECO:0000256" key="3">
    <source>
        <dbReference type="ARBA" id="ARBA00022617"/>
    </source>
</evidence>
<evidence type="ECO:0000256" key="2">
    <source>
        <dbReference type="ARBA" id="ARBA00010617"/>
    </source>
</evidence>
<evidence type="ECO:0000256" key="8">
    <source>
        <dbReference type="SAM" id="Phobius"/>
    </source>
</evidence>
<dbReference type="PRINTS" id="PR00465">
    <property type="entry name" value="EP450IV"/>
</dbReference>
<organism evidence="9 10">
    <name type="scientific">Trichoderma ghanense</name>
    <dbReference type="NCBI Taxonomy" id="65468"/>
    <lineage>
        <taxon>Eukaryota</taxon>
        <taxon>Fungi</taxon>
        <taxon>Dikarya</taxon>
        <taxon>Ascomycota</taxon>
        <taxon>Pezizomycotina</taxon>
        <taxon>Sordariomycetes</taxon>
        <taxon>Hypocreomycetidae</taxon>
        <taxon>Hypocreales</taxon>
        <taxon>Hypocreaceae</taxon>
        <taxon>Trichoderma</taxon>
    </lineage>
</organism>
<dbReference type="EMBL" id="PPTA01000037">
    <property type="protein sequence ID" value="TFA97397.1"/>
    <property type="molecule type" value="Genomic_DNA"/>
</dbReference>
<accession>A0ABY2GNL6</accession>
<comment type="similarity">
    <text evidence="2 7">Belongs to the cytochrome P450 family.</text>
</comment>
<keyword evidence="10" id="KW-1185">Reference proteome</keyword>
<dbReference type="PANTHER" id="PTHR24305:SF232">
    <property type="entry name" value="P450, PUTATIVE (EUROFUNG)-RELATED"/>
    <property type="match status" value="1"/>
</dbReference>
<dbReference type="PROSITE" id="PS00086">
    <property type="entry name" value="CYTOCHROME_P450"/>
    <property type="match status" value="1"/>
</dbReference>
<proteinExistence type="inferred from homology"/>
<evidence type="ECO:0000256" key="1">
    <source>
        <dbReference type="ARBA" id="ARBA00001971"/>
    </source>
</evidence>
<dbReference type="SUPFAM" id="SSF48264">
    <property type="entry name" value="Cytochrome P450"/>
    <property type="match status" value="1"/>
</dbReference>
<dbReference type="PANTHER" id="PTHR24305">
    <property type="entry name" value="CYTOCHROME P450"/>
    <property type="match status" value="1"/>
</dbReference>
<comment type="caution">
    <text evidence="9">The sequence shown here is derived from an EMBL/GenBank/DDBJ whole genome shotgun (WGS) entry which is preliminary data.</text>
</comment>
<keyword evidence="5 7" id="KW-0408">Iron</keyword>
<dbReference type="PRINTS" id="PR00385">
    <property type="entry name" value="P450"/>
</dbReference>
<dbReference type="InterPro" id="IPR017972">
    <property type="entry name" value="Cyt_P450_CS"/>
</dbReference>
<evidence type="ECO:0000256" key="5">
    <source>
        <dbReference type="ARBA" id="ARBA00023004"/>
    </source>
</evidence>
<keyword evidence="4 7" id="KW-0479">Metal-binding</keyword>